<evidence type="ECO:0000256" key="4">
    <source>
        <dbReference type="ARBA" id="ARBA00022856"/>
    </source>
</evidence>
<keyword evidence="6 7" id="KW-0472">Membrane</keyword>
<comment type="similarity">
    <text evidence="2">Belongs to the major facilitator superfamily. Proton-dependent oligopeptide transporter (POT/PTR) (TC 2.A.17) family.</text>
</comment>
<feature type="transmembrane region" description="Helical" evidence="7">
    <location>
        <begin position="349"/>
        <end position="370"/>
    </location>
</feature>
<keyword evidence="4" id="KW-0813">Transport</keyword>
<dbReference type="Gene3D" id="1.20.1250.20">
    <property type="entry name" value="MFS general substrate transporter like domains"/>
    <property type="match status" value="1"/>
</dbReference>
<keyword evidence="4" id="KW-0571">Peptide transport</keyword>
<feature type="transmembrane region" description="Helical" evidence="7">
    <location>
        <begin position="305"/>
        <end position="322"/>
    </location>
</feature>
<dbReference type="Pfam" id="PF00854">
    <property type="entry name" value="PTR2"/>
    <property type="match status" value="1"/>
</dbReference>
<sequence>MSSTPAAPARTGRFPRQIPYIIGNEGCERFSFYGMRNILVQFLITSTLLQHILDAGERELAAKDLMHSFMIGVYFFPLLGGYLADRFFGKYNTILWFSLVYCAGHACLALFEDNRTGFFTGLGLIALGAGGIKPLVASFVGDQFDQSNKHLAKVVFDGFYWIINFGSLFASLLMPLFLKNFGPSVAFGIPGLLMFIATFVFWLGRKHYVMVPPATTADPNSFSNVIRTALMREVPGKGRPGLWVAIAGLVLAAASTALIPSLGFVIAFCVALVALLAGIGGGAWIQLDRARGVHPPEAVDGVRNVLRVLVIFALTTPFYSLFDQKASTWVIQGTAMTKPDWFVASQMQALNPALVMILIPFNNLVLYPALKRFGWEPTALRRMTAGIAFSGLAWIVVGGIQVAMDTGNAMSIVWQVLPYALLTFGEVLVSATGLEFAYSQAPQAMKGVVMSFWNLTTTIGNLWVLLANAAVRNDAVTGSIATTGLSTAAFQMFFFAAFALVAALVFGLYARRYRMADNYREA</sequence>
<dbReference type="EMBL" id="AVBH01000015">
    <property type="protein sequence ID" value="KGO99454.1"/>
    <property type="molecule type" value="Genomic_DNA"/>
</dbReference>
<feature type="transmembrane region" description="Helical" evidence="7">
    <location>
        <begin position="117"/>
        <end position="137"/>
    </location>
</feature>
<evidence type="ECO:0000313" key="9">
    <source>
        <dbReference type="Proteomes" id="UP000030003"/>
    </source>
</evidence>
<feature type="transmembrane region" description="Helical" evidence="7">
    <location>
        <begin position="416"/>
        <end position="438"/>
    </location>
</feature>
<dbReference type="RefSeq" id="WP_027069536.1">
    <property type="nucleotide sequence ID" value="NZ_AUHT01000006.1"/>
</dbReference>
<keyword evidence="5 7" id="KW-1133">Transmembrane helix</keyword>
<dbReference type="OrthoDB" id="5351355at2"/>
<evidence type="ECO:0000256" key="1">
    <source>
        <dbReference type="ARBA" id="ARBA00004141"/>
    </source>
</evidence>
<dbReference type="AlphaFoldDB" id="A0A0A0MAP8"/>
<dbReference type="GO" id="GO:0016020">
    <property type="term" value="C:membrane"/>
    <property type="evidence" value="ECO:0007669"/>
    <property type="project" value="UniProtKB-SubCell"/>
</dbReference>
<dbReference type="InterPro" id="IPR018456">
    <property type="entry name" value="PTR2_symporter_CS"/>
</dbReference>
<keyword evidence="3 7" id="KW-0812">Transmembrane</keyword>
<keyword evidence="4" id="KW-0653">Protein transport</keyword>
<dbReference type="NCBIfam" id="TIGR00924">
    <property type="entry name" value="yjdL_sub1_fam"/>
    <property type="match status" value="1"/>
</dbReference>
<dbReference type="PANTHER" id="PTHR11654">
    <property type="entry name" value="OLIGOPEPTIDE TRANSPORTER-RELATED"/>
    <property type="match status" value="1"/>
</dbReference>
<dbReference type="PROSITE" id="PS01022">
    <property type="entry name" value="PTR2_1"/>
    <property type="match status" value="1"/>
</dbReference>
<keyword evidence="9" id="KW-1185">Reference proteome</keyword>
<organism evidence="8 9">
    <name type="scientific">Lysobacter defluvii IMMIB APB-9 = DSM 18482</name>
    <dbReference type="NCBI Taxonomy" id="1385515"/>
    <lineage>
        <taxon>Bacteria</taxon>
        <taxon>Pseudomonadati</taxon>
        <taxon>Pseudomonadota</taxon>
        <taxon>Gammaproteobacteria</taxon>
        <taxon>Lysobacterales</taxon>
        <taxon>Lysobacteraceae</taxon>
        <taxon>Novilysobacter</taxon>
    </lineage>
</organism>
<dbReference type="InterPro" id="IPR005279">
    <property type="entry name" value="Dipep/tripep_permease"/>
</dbReference>
<feature type="transmembrane region" description="Helical" evidence="7">
    <location>
        <begin position="450"/>
        <end position="470"/>
    </location>
</feature>
<dbReference type="InterPro" id="IPR000109">
    <property type="entry name" value="POT_fam"/>
</dbReference>
<dbReference type="InterPro" id="IPR036259">
    <property type="entry name" value="MFS_trans_sf"/>
</dbReference>
<feature type="transmembrane region" description="Helical" evidence="7">
    <location>
        <begin position="91"/>
        <end position="111"/>
    </location>
</feature>
<dbReference type="STRING" id="1385515.GCA_000423325_01108"/>
<evidence type="ECO:0000256" key="2">
    <source>
        <dbReference type="ARBA" id="ARBA00005982"/>
    </source>
</evidence>
<comment type="subcellular location">
    <subcellularLocation>
        <location evidence="1">Membrane</location>
        <topology evidence="1">Multi-pass membrane protein</topology>
    </subcellularLocation>
</comment>
<accession>A0A0A0MAP8</accession>
<gene>
    <name evidence="8" type="ORF">N791_07360</name>
</gene>
<evidence type="ECO:0000256" key="6">
    <source>
        <dbReference type="ARBA" id="ARBA00023136"/>
    </source>
</evidence>
<proteinExistence type="inferred from homology"/>
<dbReference type="eggNOG" id="COG3104">
    <property type="taxonomic scope" value="Bacteria"/>
</dbReference>
<dbReference type="SUPFAM" id="SSF103473">
    <property type="entry name" value="MFS general substrate transporter"/>
    <property type="match status" value="1"/>
</dbReference>
<feature type="transmembrane region" description="Helical" evidence="7">
    <location>
        <begin position="184"/>
        <end position="203"/>
    </location>
</feature>
<feature type="transmembrane region" description="Helical" evidence="7">
    <location>
        <begin position="490"/>
        <end position="510"/>
    </location>
</feature>
<evidence type="ECO:0000256" key="3">
    <source>
        <dbReference type="ARBA" id="ARBA00022692"/>
    </source>
</evidence>
<reference evidence="8 9" key="1">
    <citation type="submission" date="2013-08" db="EMBL/GenBank/DDBJ databases">
        <title>Genomic analysis of Lysobacter defluvii.</title>
        <authorList>
            <person name="Wang Q."/>
            <person name="Wang G."/>
        </authorList>
    </citation>
    <scope>NUCLEOTIDE SEQUENCE [LARGE SCALE GENOMIC DNA]</scope>
    <source>
        <strain evidence="8 9">IMMIB APB-9</strain>
    </source>
</reference>
<feature type="transmembrane region" description="Helical" evidence="7">
    <location>
        <begin position="265"/>
        <end position="285"/>
    </location>
</feature>
<name>A0A0A0MAP8_9GAMM</name>
<dbReference type="Proteomes" id="UP000030003">
    <property type="component" value="Unassembled WGS sequence"/>
</dbReference>
<feature type="transmembrane region" description="Helical" evidence="7">
    <location>
        <begin position="382"/>
        <end position="404"/>
    </location>
</feature>
<feature type="transmembrane region" description="Helical" evidence="7">
    <location>
        <begin position="241"/>
        <end position="259"/>
    </location>
</feature>
<dbReference type="GO" id="GO:0006857">
    <property type="term" value="P:oligopeptide transport"/>
    <property type="evidence" value="ECO:0007669"/>
    <property type="project" value="InterPro"/>
</dbReference>
<protein>
    <submittedName>
        <fullName evidence="8">Major facilitator transporter</fullName>
    </submittedName>
</protein>
<comment type="caution">
    <text evidence="8">The sequence shown here is derived from an EMBL/GenBank/DDBJ whole genome shotgun (WGS) entry which is preliminary data.</text>
</comment>
<dbReference type="FunFam" id="1.20.1250.20:FF:000651">
    <property type="entry name" value="Glutathione uptake transporter"/>
    <property type="match status" value="1"/>
</dbReference>
<feature type="transmembrane region" description="Helical" evidence="7">
    <location>
        <begin position="65"/>
        <end position="84"/>
    </location>
</feature>
<evidence type="ECO:0000313" key="8">
    <source>
        <dbReference type="EMBL" id="KGO99454.1"/>
    </source>
</evidence>
<evidence type="ECO:0000256" key="7">
    <source>
        <dbReference type="SAM" id="Phobius"/>
    </source>
</evidence>
<dbReference type="GO" id="GO:1904680">
    <property type="term" value="F:peptide transmembrane transporter activity"/>
    <property type="evidence" value="ECO:0007669"/>
    <property type="project" value="InterPro"/>
</dbReference>
<evidence type="ECO:0000256" key="5">
    <source>
        <dbReference type="ARBA" id="ARBA00022989"/>
    </source>
</evidence>